<dbReference type="Pfam" id="PF18210">
    <property type="entry name" value="Knl1_RWD_C"/>
    <property type="match status" value="1"/>
</dbReference>
<feature type="compositionally biased region" description="Polar residues" evidence="2">
    <location>
        <begin position="573"/>
        <end position="601"/>
    </location>
</feature>
<dbReference type="EMBL" id="ONZQ02000023">
    <property type="protein sequence ID" value="SPO07684.1"/>
    <property type="molecule type" value="Genomic_DNA"/>
</dbReference>
<keyword evidence="5" id="KW-1185">Reference proteome</keyword>
<feature type="compositionally biased region" description="Low complexity" evidence="2">
    <location>
        <begin position="681"/>
        <end position="706"/>
    </location>
</feature>
<feature type="compositionally biased region" description="Polar residues" evidence="2">
    <location>
        <begin position="198"/>
        <end position="210"/>
    </location>
</feature>
<sequence>MATQPDARRKRKSLGAPITANNTMENPRRKGSRSKSIGPGGLDALQKTSGNRRASLATPLIQPRSILKYTPSVSSANENRNPIGLDLRDNMTVTGAESLANPSSDPNRPGSKIALRTEEEQQAAAKEREERERKDARRKSLGANRRVSFAAEATLYTFHEIEFPQESTASSGSTGRASSATQQQPPSSSGGEGRIDNRNPQGVNRRSSGHPQADLDISDENTVGSSAYSSDSDAGDAVEEVEDDEDDGMSSDSSDSDSDDGTMVTIEGDEVTSASVASGADESTLDEALRLAAQHAGTQRLGSDDDADEGEEVIPSFGWIKKAPAQAAPSQVQAASQSTPNDKEADATMDMDMDMDMDITRAGGRILQSKQQANPDNEADISMDVTKALGRIMGQNRPNATKDTSPSTLEDATMDFTTAAGRVHHAAANDETFHDDEDMSMELTTAIGAILGAKRPAVQSWRQTMAHSDQTVNVEQDMDMTVSAGRILSSQPAGGGSGGYSEEETAMDIDMDMTIAAGRVLPIGPPTQTAELADDEVTMGMDMTLAVGKVLNPQPESRLTAKSMLKEEVNIPDSPSKSQTTPGSPVRHQTTVTAPASTGETDSPAAFRGKGLRRSLPAAAPEPSADIPETTTEAALPSKQTSPQKQVPASKQRGSTPNRASSPAKASTPKRARSPAKASTPKRAASPAKVSAPRRAASPAKSSTPKRATHPETLQRKTPERENSEPDVSKGNSLFVDDPKTGSKTPTVVLTPQRRQLSGLGVDREGLGSPRVSALLDRRISIGESSETFSPGKAANKRRVVFDDPRAIEKEVERERNEEEAKELRRRILEREANGEQESTLNLKEMIASLSPKRNPLRGRKSLHVGSAQGILGKRPSELDDSDEENDGVKRLKGHQGSPVKNVRLQQPPSKAETTTGRLTRPGKVPDQDKENVTPPPNESSEDRATTSGGQGNFGNFGDDTMTRTVSFDDLPIRNEVPRNGDDADGRIHLQDFLSMISVRFMELTTSKRRQTQMPAALPDGEDDMSLERCVVAGACTVPMLELYQHSCRELKKYISEGRRIVKEIEGETFEENPPLFREYASATPDFKMLMDNQFKNVKTHARLLSKAMWYEWRMKLQDGLKEGLVRIAEGMDEDAESLERQQKLLDSVLPDVLARYETLSKEHANLETYAQELAECDPEELQGARDELVSVGDDIEAKKKAIAELRRELEDTELEIEKASVKKQECLDEIKEAEKIREECRGWSTTEINLHKARVEALEKKHGWAVTGVLGTQISLCYKRAIEVVFDVTSFKPDQDNSSIDVWYVATNSHGTPRPATAELEFFLQLIRDHVRSVPQSRTKISRMLHMVGAGWDLAAKVANDIRLVNVTFPTKVVKTSDSSIAVVSSLMMVPLATRVEVTLNIRGAVGHGGVEVAVEPEAKVCYGESFNVGKITEFLSGRIGSSRERGDGGESWSDVFVSLHEKLLARGQK</sequence>
<dbReference type="PANTHER" id="PTHR28260">
    <property type="entry name" value="SPINDLE POLE BODY COMPONENT SPC105"/>
    <property type="match status" value="1"/>
</dbReference>
<feature type="compositionally biased region" description="Basic and acidic residues" evidence="2">
    <location>
        <begin position="709"/>
        <end position="728"/>
    </location>
</feature>
<feature type="compositionally biased region" description="Polar residues" evidence="2">
    <location>
        <begin position="904"/>
        <end position="918"/>
    </location>
</feature>
<evidence type="ECO:0000259" key="3">
    <source>
        <dbReference type="SMART" id="SM00787"/>
    </source>
</evidence>
<protein>
    <submittedName>
        <fullName evidence="4">Related to spindle pole body protein</fullName>
    </submittedName>
</protein>
<gene>
    <name evidence="4" type="ORF">DNG_10379</name>
</gene>
<name>A0AAE8N8P7_9PEZI</name>
<feature type="region of interest" description="Disordered" evidence="2">
    <location>
        <begin position="852"/>
        <end position="963"/>
    </location>
</feature>
<dbReference type="InterPro" id="IPR033338">
    <property type="entry name" value="Spc105/Spc7"/>
</dbReference>
<feature type="coiled-coil region" evidence="1">
    <location>
        <begin position="807"/>
        <end position="834"/>
    </location>
</feature>
<dbReference type="GO" id="GO:0034501">
    <property type="term" value="P:protein localization to kinetochore"/>
    <property type="evidence" value="ECO:0007669"/>
    <property type="project" value="TreeGrafter"/>
</dbReference>
<feature type="compositionally biased region" description="Low complexity" evidence="2">
    <location>
        <begin position="326"/>
        <end position="340"/>
    </location>
</feature>
<feature type="domain" description="Spc7 kinetochore protein" evidence="3">
    <location>
        <begin position="977"/>
        <end position="1288"/>
    </location>
</feature>
<feature type="region of interest" description="Disordered" evidence="2">
    <location>
        <begin position="326"/>
        <end position="345"/>
    </location>
</feature>
<reference evidence="4" key="1">
    <citation type="submission" date="2018-03" db="EMBL/GenBank/DDBJ databases">
        <authorList>
            <person name="Guldener U."/>
        </authorList>
    </citation>
    <scope>NUCLEOTIDE SEQUENCE</scope>
</reference>
<organism evidence="4 5">
    <name type="scientific">Cephalotrichum gorgonifer</name>
    <dbReference type="NCBI Taxonomy" id="2041049"/>
    <lineage>
        <taxon>Eukaryota</taxon>
        <taxon>Fungi</taxon>
        <taxon>Dikarya</taxon>
        <taxon>Ascomycota</taxon>
        <taxon>Pezizomycotina</taxon>
        <taxon>Sordariomycetes</taxon>
        <taxon>Hypocreomycetidae</taxon>
        <taxon>Microascales</taxon>
        <taxon>Microascaceae</taxon>
        <taxon>Cephalotrichum</taxon>
    </lineage>
</organism>
<accession>A0AAE8N8P7</accession>
<feature type="compositionally biased region" description="Low complexity" evidence="2">
    <location>
        <begin position="167"/>
        <end position="189"/>
    </location>
</feature>
<feature type="coiled-coil region" evidence="1">
    <location>
        <begin position="1189"/>
        <end position="1237"/>
    </location>
</feature>
<evidence type="ECO:0000256" key="2">
    <source>
        <dbReference type="SAM" id="MobiDB-lite"/>
    </source>
</evidence>
<dbReference type="SMART" id="SM01315">
    <property type="entry name" value="Spc7_N"/>
    <property type="match status" value="1"/>
</dbReference>
<feature type="region of interest" description="Disordered" evidence="2">
    <location>
        <begin position="569"/>
        <end position="768"/>
    </location>
</feature>
<keyword evidence="1" id="KW-0175">Coiled coil</keyword>
<evidence type="ECO:0000313" key="4">
    <source>
        <dbReference type="EMBL" id="SPO07684.1"/>
    </source>
</evidence>
<dbReference type="Proteomes" id="UP001187682">
    <property type="component" value="Unassembled WGS sequence"/>
</dbReference>
<feature type="compositionally biased region" description="Polar residues" evidence="2">
    <location>
        <begin position="71"/>
        <end position="80"/>
    </location>
</feature>
<evidence type="ECO:0000313" key="5">
    <source>
        <dbReference type="Proteomes" id="UP001187682"/>
    </source>
</evidence>
<dbReference type="SMART" id="SM00787">
    <property type="entry name" value="Spc7"/>
    <property type="match status" value="1"/>
</dbReference>
<evidence type="ECO:0000256" key="1">
    <source>
        <dbReference type="SAM" id="Coils"/>
    </source>
</evidence>
<feature type="compositionally biased region" description="Basic and acidic residues" evidence="2">
    <location>
        <begin position="115"/>
        <end position="135"/>
    </location>
</feature>
<dbReference type="InterPro" id="IPR040850">
    <property type="entry name" value="Knl1_RWD_C"/>
</dbReference>
<proteinExistence type="predicted"/>
<feature type="compositionally biased region" description="Acidic residues" evidence="2">
    <location>
        <begin position="233"/>
        <end position="260"/>
    </location>
</feature>
<comment type="caution">
    <text evidence="4">The sequence shown here is derived from an EMBL/GenBank/DDBJ whole genome shotgun (WGS) entry which is preliminary data.</text>
</comment>
<feature type="region of interest" description="Disordered" evidence="2">
    <location>
        <begin position="165"/>
        <end position="264"/>
    </location>
</feature>
<dbReference type="GO" id="GO:0007094">
    <property type="term" value="P:mitotic spindle assembly checkpoint signaling"/>
    <property type="evidence" value="ECO:0007669"/>
    <property type="project" value="TreeGrafter"/>
</dbReference>
<feature type="compositionally biased region" description="Polar residues" evidence="2">
    <location>
        <begin position="629"/>
        <end position="665"/>
    </location>
</feature>
<dbReference type="InterPro" id="IPR013253">
    <property type="entry name" value="Spc7_domain"/>
</dbReference>
<feature type="compositionally biased region" description="Polar residues" evidence="2">
    <location>
        <begin position="91"/>
        <end position="106"/>
    </location>
</feature>
<feature type="compositionally biased region" description="Polar residues" evidence="2">
    <location>
        <begin position="742"/>
        <end position="756"/>
    </location>
</feature>
<dbReference type="GO" id="GO:0000776">
    <property type="term" value="C:kinetochore"/>
    <property type="evidence" value="ECO:0007669"/>
    <property type="project" value="TreeGrafter"/>
</dbReference>
<feature type="region of interest" description="Disordered" evidence="2">
    <location>
        <begin position="1"/>
        <end position="140"/>
    </location>
</feature>
<dbReference type="Pfam" id="PF15402">
    <property type="entry name" value="MELT_2"/>
    <property type="match status" value="7"/>
</dbReference>
<dbReference type="GO" id="GO:1990758">
    <property type="term" value="P:mitotic sister chromatid biorientation"/>
    <property type="evidence" value="ECO:0007669"/>
    <property type="project" value="TreeGrafter"/>
</dbReference>
<dbReference type="Pfam" id="PF08317">
    <property type="entry name" value="Spc7"/>
    <property type="match status" value="1"/>
</dbReference>
<dbReference type="PANTHER" id="PTHR28260:SF1">
    <property type="entry name" value="SPINDLE POLE BODY COMPONENT SPC105"/>
    <property type="match status" value="1"/>
</dbReference>